<keyword evidence="1" id="KW-0175">Coiled coil</keyword>
<evidence type="ECO:0000259" key="3">
    <source>
        <dbReference type="PROSITE" id="PS50887"/>
    </source>
</evidence>
<dbReference type="Gene3D" id="3.30.450.40">
    <property type="match status" value="1"/>
</dbReference>
<gene>
    <name evidence="4" type="ORF">C8D99_101143</name>
</gene>
<dbReference type="InterPro" id="IPR000160">
    <property type="entry name" value="GGDEF_dom"/>
</dbReference>
<dbReference type="InterPro" id="IPR001610">
    <property type="entry name" value="PAC"/>
</dbReference>
<keyword evidence="5" id="KW-1185">Reference proteome</keyword>
<dbReference type="NCBIfam" id="TIGR00254">
    <property type="entry name" value="GGDEF"/>
    <property type="match status" value="1"/>
</dbReference>
<dbReference type="InterPro" id="IPR000700">
    <property type="entry name" value="PAS-assoc_C"/>
</dbReference>
<dbReference type="InterPro" id="IPR035965">
    <property type="entry name" value="PAS-like_dom_sf"/>
</dbReference>
<dbReference type="SUPFAM" id="SSF55785">
    <property type="entry name" value="PYP-like sensor domain (PAS domain)"/>
    <property type="match status" value="1"/>
</dbReference>
<dbReference type="Gene3D" id="3.30.450.20">
    <property type="entry name" value="PAS domain"/>
    <property type="match status" value="1"/>
</dbReference>
<proteinExistence type="predicted"/>
<feature type="coiled-coil region" evidence="1">
    <location>
        <begin position="185"/>
        <end position="247"/>
    </location>
</feature>
<dbReference type="AlphaFoldDB" id="A0A4R8MK00"/>
<dbReference type="Pfam" id="PF00990">
    <property type="entry name" value="GGDEF"/>
    <property type="match status" value="1"/>
</dbReference>
<dbReference type="RefSeq" id="WP_133955324.1">
    <property type="nucleotide sequence ID" value="NZ_SORI01000001.1"/>
</dbReference>
<dbReference type="InterPro" id="IPR000014">
    <property type="entry name" value="PAS"/>
</dbReference>
<dbReference type="Gene3D" id="3.30.70.270">
    <property type="match status" value="1"/>
</dbReference>
<comment type="caution">
    <text evidence="4">The sequence shown here is derived from an EMBL/GenBank/DDBJ whole genome shotgun (WGS) entry which is preliminary data.</text>
</comment>
<dbReference type="InterPro" id="IPR029787">
    <property type="entry name" value="Nucleotide_cyclase"/>
</dbReference>
<feature type="domain" description="PAC" evidence="2">
    <location>
        <begin position="333"/>
        <end position="386"/>
    </location>
</feature>
<dbReference type="Proteomes" id="UP000295066">
    <property type="component" value="Unassembled WGS sequence"/>
</dbReference>
<dbReference type="PROSITE" id="PS50887">
    <property type="entry name" value="GGDEF"/>
    <property type="match status" value="1"/>
</dbReference>
<dbReference type="FunFam" id="3.30.70.270:FF:000001">
    <property type="entry name" value="Diguanylate cyclase domain protein"/>
    <property type="match status" value="1"/>
</dbReference>
<evidence type="ECO:0000259" key="2">
    <source>
        <dbReference type="PROSITE" id="PS50113"/>
    </source>
</evidence>
<name>A0A4R8MK00_9BACT</name>
<dbReference type="EMBL" id="SORI01000001">
    <property type="protein sequence ID" value="TDY64997.1"/>
    <property type="molecule type" value="Genomic_DNA"/>
</dbReference>
<dbReference type="InterPro" id="IPR029016">
    <property type="entry name" value="GAF-like_dom_sf"/>
</dbReference>
<dbReference type="PANTHER" id="PTHR44757">
    <property type="entry name" value="DIGUANYLATE CYCLASE DGCP"/>
    <property type="match status" value="1"/>
</dbReference>
<dbReference type="NCBIfam" id="TIGR00229">
    <property type="entry name" value="sensory_box"/>
    <property type="match status" value="1"/>
</dbReference>
<dbReference type="CDD" id="cd00130">
    <property type="entry name" value="PAS"/>
    <property type="match status" value="1"/>
</dbReference>
<evidence type="ECO:0000313" key="4">
    <source>
        <dbReference type="EMBL" id="TDY64997.1"/>
    </source>
</evidence>
<evidence type="ECO:0000313" key="5">
    <source>
        <dbReference type="Proteomes" id="UP000295066"/>
    </source>
</evidence>
<dbReference type="SUPFAM" id="SSF55073">
    <property type="entry name" value="Nucleotide cyclase"/>
    <property type="match status" value="1"/>
</dbReference>
<dbReference type="SUPFAM" id="SSF55781">
    <property type="entry name" value="GAF domain-like"/>
    <property type="match status" value="1"/>
</dbReference>
<dbReference type="OrthoDB" id="9805474at2"/>
<dbReference type="SMART" id="SM00267">
    <property type="entry name" value="GGDEF"/>
    <property type="match status" value="1"/>
</dbReference>
<feature type="domain" description="GGDEF" evidence="3">
    <location>
        <begin position="418"/>
        <end position="551"/>
    </location>
</feature>
<organism evidence="4 5">
    <name type="scientific">Aminivibrio pyruvatiphilus</name>
    <dbReference type="NCBI Taxonomy" id="1005740"/>
    <lineage>
        <taxon>Bacteria</taxon>
        <taxon>Thermotogati</taxon>
        <taxon>Synergistota</taxon>
        <taxon>Synergistia</taxon>
        <taxon>Synergistales</taxon>
        <taxon>Aminobacteriaceae</taxon>
        <taxon>Aminivibrio</taxon>
    </lineage>
</organism>
<dbReference type="PANTHER" id="PTHR44757:SF2">
    <property type="entry name" value="BIOFILM ARCHITECTURE MAINTENANCE PROTEIN MBAA"/>
    <property type="match status" value="1"/>
</dbReference>
<protein>
    <submittedName>
        <fullName evidence="4">PAS domain S-box-containing protein/diguanylate cyclase (GGDEF)-like protein</fullName>
    </submittedName>
</protein>
<dbReference type="SMART" id="SM00086">
    <property type="entry name" value="PAC"/>
    <property type="match status" value="1"/>
</dbReference>
<reference evidence="4 5" key="1">
    <citation type="submission" date="2019-03" db="EMBL/GenBank/DDBJ databases">
        <title>Genomic Encyclopedia of Type Strains, Phase IV (KMG-IV): sequencing the most valuable type-strain genomes for metagenomic binning, comparative biology and taxonomic classification.</title>
        <authorList>
            <person name="Goeker M."/>
        </authorList>
    </citation>
    <scope>NUCLEOTIDE SEQUENCE [LARGE SCALE GENOMIC DNA]</scope>
    <source>
        <strain evidence="4 5">DSM 25964</strain>
    </source>
</reference>
<dbReference type="CDD" id="cd01949">
    <property type="entry name" value="GGDEF"/>
    <property type="match status" value="1"/>
</dbReference>
<dbReference type="Pfam" id="PF08447">
    <property type="entry name" value="PAS_3"/>
    <property type="match status" value="1"/>
</dbReference>
<evidence type="ECO:0000256" key="1">
    <source>
        <dbReference type="SAM" id="Coils"/>
    </source>
</evidence>
<dbReference type="InterPro" id="IPR013655">
    <property type="entry name" value="PAS_fold_3"/>
</dbReference>
<dbReference type="PROSITE" id="PS50113">
    <property type="entry name" value="PAC"/>
    <property type="match status" value="1"/>
</dbReference>
<dbReference type="InterPro" id="IPR052155">
    <property type="entry name" value="Biofilm_reg_signaling"/>
</dbReference>
<accession>A0A4R8MK00</accession>
<dbReference type="InterPro" id="IPR043128">
    <property type="entry name" value="Rev_trsase/Diguanyl_cyclase"/>
</dbReference>
<sequence length="556" mass="62727">MVFPEERIACLERRLRVLEETNAFLWKEKSFAVENLESAVTLGSFDTSLNRLDDPRPILEEILARAATILPFKSAAVYLVTEDSSFTQALCSPHGQGAELEELVSRRIEDRTFAWALKRRKSVLSGVSGPEPLHLLHALSTISRTRGMFVGILEGEWQHLSDYSLSLLSVLLSAAAGALESFELYRNLRRLNRDLADRMSQLEESRRELEEYRKFLEQQVEQRTRELSRANEEMKMEIAERMRAEEDLRSSEEMLRLAVEGMGDGVWIWNRTTGKTDLSPLSAEILCGGAEDPAFCISKSASAEAWERIIHEEDRERLSRRKERCFAGDAAAYSAEYRVMGKEGQERWILERGRVVRKDGDGRPLTIAGTHSDITGRKKLEDHIRFQATHDFLTGLPNRFLFEDRLTQVLARAKRQKRKAALFFVDMDDFKKVNDRYGHPAGDAVLKEAGARIVSCVREMDTVCRLGGDEFTVILPDIGGAGEAEMVAGRILEAFGEPFFLGGESVSLSLSVGIGIFPDHGETMEQLLVNADEAMYRTKGQGKKICFLPPRNTFAP</sequence>